<dbReference type="InterPro" id="IPR013657">
    <property type="entry name" value="SCL35B1-4/HUT1"/>
</dbReference>
<organism evidence="11">
    <name type="scientific">Salvia splendens</name>
    <name type="common">Scarlet sage</name>
    <dbReference type="NCBI Taxonomy" id="180675"/>
    <lineage>
        <taxon>Eukaryota</taxon>
        <taxon>Viridiplantae</taxon>
        <taxon>Streptophyta</taxon>
        <taxon>Embryophyta</taxon>
        <taxon>Tracheophyta</taxon>
        <taxon>Spermatophyta</taxon>
        <taxon>Magnoliopsida</taxon>
        <taxon>eudicotyledons</taxon>
        <taxon>Gunneridae</taxon>
        <taxon>Pentapetalae</taxon>
        <taxon>asterids</taxon>
        <taxon>lamiids</taxon>
        <taxon>Lamiales</taxon>
        <taxon>Lamiaceae</taxon>
        <taxon>Nepetoideae</taxon>
        <taxon>Mentheae</taxon>
        <taxon>Salviinae</taxon>
        <taxon>Salvia</taxon>
        <taxon>Salvia subgen. Calosphace</taxon>
        <taxon>core Calosphace</taxon>
    </lineage>
</organism>
<dbReference type="GO" id="GO:0016020">
    <property type="term" value="C:membrane"/>
    <property type="evidence" value="ECO:0007669"/>
    <property type="project" value="UniProtKB-SubCell"/>
</dbReference>
<evidence type="ECO:0000256" key="10">
    <source>
        <dbReference type="SAM" id="Phobius"/>
    </source>
</evidence>
<comment type="similarity">
    <text evidence="2">Belongs to the nucleotide-sugar transporter family. UDP-galactose:UMP antiporter (TC 2.A.7.11) subfamily.</text>
</comment>
<dbReference type="Pfam" id="PF08449">
    <property type="entry name" value="UAA"/>
    <property type="match status" value="2"/>
</dbReference>
<feature type="transmembrane region" description="Helical" evidence="10">
    <location>
        <begin position="393"/>
        <end position="414"/>
    </location>
</feature>
<sequence length="461" mass="50699">MDQLGQKLLYTSLELEKLKSEAMEEMGKNKEYVNQLIQLLQFAIDERDEARKQLDDLISAAAGTGTEMFYGGADSPLLNPAAKANSSITESNSFSETHNYQSPVESLFDAAVSPPPPISDRAALVVESLAKGRALPRKGMLLQAVLQAGPLLQTLMVAGPLPRWRNPPRMRPFQMPAVGEFAPRQQVMGGSIGSNLGDFSFGNNASLISAAAVSSNSGGCFRLPKRQRLDTLFYISSATVGIRGSPTLSALSTEPIPSLRFEYSKERPVLGNRMQTTWKPPLILVCNVAKSFPAGKTFCLKTLVDQLLHGNSNISNIDSRCDGFTSTFQDKLFKGYDMDIHNQIFYTTLCSCMISFTDTDIHWMVMFYSIVGLILQGNLFLAVDFVSRHNDCFIDIIILSTLVSILLSCVWFSHPLSSEQLIGAVIVFGTIYSKSYFRSKPKPLPSEETENRAVSPTTSNT</sequence>
<feature type="coiled-coil region" evidence="8">
    <location>
        <begin position="15"/>
        <end position="60"/>
    </location>
</feature>
<evidence type="ECO:0000256" key="3">
    <source>
        <dbReference type="ARBA" id="ARBA00022448"/>
    </source>
</evidence>
<feature type="transmembrane region" description="Helical" evidence="10">
    <location>
        <begin position="361"/>
        <end position="381"/>
    </location>
</feature>
<keyword evidence="7 10" id="KW-0472">Membrane</keyword>
<evidence type="ECO:0000256" key="5">
    <source>
        <dbReference type="ARBA" id="ARBA00022692"/>
    </source>
</evidence>
<comment type="caution">
    <text evidence="11">The sequence shown here is derived from an EMBL/GenBank/DDBJ whole genome shotgun (WGS) entry which is preliminary data.</text>
</comment>
<gene>
    <name evidence="11" type="ORF">SASPL_119769</name>
</gene>
<feature type="compositionally biased region" description="Polar residues" evidence="9">
    <location>
        <begin position="452"/>
        <end position="461"/>
    </location>
</feature>
<name>A0A8X8XNE0_SALSN</name>
<evidence type="ECO:0000256" key="7">
    <source>
        <dbReference type="ARBA" id="ARBA00023136"/>
    </source>
</evidence>
<evidence type="ECO:0000313" key="12">
    <source>
        <dbReference type="Proteomes" id="UP000298416"/>
    </source>
</evidence>
<evidence type="ECO:0000256" key="1">
    <source>
        <dbReference type="ARBA" id="ARBA00004141"/>
    </source>
</evidence>
<keyword evidence="3" id="KW-0813">Transport</keyword>
<keyword evidence="5 10" id="KW-0812">Transmembrane</keyword>
<dbReference type="GO" id="GO:0015297">
    <property type="term" value="F:antiporter activity"/>
    <property type="evidence" value="ECO:0007669"/>
    <property type="project" value="UniProtKB-KW"/>
</dbReference>
<evidence type="ECO:0000313" key="11">
    <source>
        <dbReference type="EMBL" id="KAG6417585.1"/>
    </source>
</evidence>
<accession>A0A8X8XNE0</accession>
<evidence type="ECO:0000256" key="4">
    <source>
        <dbReference type="ARBA" id="ARBA00022449"/>
    </source>
</evidence>
<dbReference type="PANTHER" id="PTHR33431">
    <property type="entry name" value="ENABLED-LIKE PROTEIN (DUF1635)"/>
    <property type="match status" value="1"/>
</dbReference>
<keyword evidence="12" id="KW-1185">Reference proteome</keyword>
<evidence type="ECO:0000256" key="2">
    <source>
        <dbReference type="ARBA" id="ARBA00008349"/>
    </source>
</evidence>
<proteinExistence type="inferred from homology"/>
<dbReference type="AlphaFoldDB" id="A0A8X8XNE0"/>
<feature type="region of interest" description="Disordered" evidence="9">
    <location>
        <begin position="439"/>
        <end position="461"/>
    </location>
</feature>
<dbReference type="Pfam" id="PF07795">
    <property type="entry name" value="DUF1635"/>
    <property type="match status" value="1"/>
</dbReference>
<keyword evidence="6 10" id="KW-1133">Transmembrane helix</keyword>
<keyword evidence="8" id="KW-0175">Coiled coil</keyword>
<protein>
    <submittedName>
        <fullName evidence="11">Uncharacterized protein</fullName>
    </submittedName>
</protein>
<dbReference type="PANTHER" id="PTHR33431:SF12">
    <property type="entry name" value="HIGH MOBILITY GROUP BOX PROTEIN, PUTATIVE (DUF1635)-RELATED"/>
    <property type="match status" value="1"/>
</dbReference>
<evidence type="ECO:0000256" key="9">
    <source>
        <dbReference type="SAM" id="MobiDB-lite"/>
    </source>
</evidence>
<evidence type="ECO:0000256" key="6">
    <source>
        <dbReference type="ARBA" id="ARBA00022989"/>
    </source>
</evidence>
<reference evidence="11" key="2">
    <citation type="submission" date="2020-08" db="EMBL/GenBank/DDBJ databases">
        <title>Plant Genome Project.</title>
        <authorList>
            <person name="Zhang R.-G."/>
        </authorList>
    </citation>
    <scope>NUCLEOTIDE SEQUENCE</scope>
    <source>
        <strain evidence="11">Huo1</strain>
        <tissue evidence="11">Leaf</tissue>
    </source>
</reference>
<reference evidence="11" key="1">
    <citation type="submission" date="2018-01" db="EMBL/GenBank/DDBJ databases">
        <authorList>
            <person name="Mao J.F."/>
        </authorList>
    </citation>
    <scope>NUCLEOTIDE SEQUENCE</scope>
    <source>
        <strain evidence="11">Huo1</strain>
        <tissue evidence="11">Leaf</tissue>
    </source>
</reference>
<dbReference type="EMBL" id="PNBA02000007">
    <property type="protein sequence ID" value="KAG6417585.1"/>
    <property type="molecule type" value="Genomic_DNA"/>
</dbReference>
<dbReference type="Proteomes" id="UP000298416">
    <property type="component" value="Unassembled WGS sequence"/>
</dbReference>
<keyword evidence="4" id="KW-0050">Antiport</keyword>
<evidence type="ECO:0000256" key="8">
    <source>
        <dbReference type="SAM" id="Coils"/>
    </source>
</evidence>
<comment type="subcellular location">
    <subcellularLocation>
        <location evidence="1">Membrane</location>
        <topology evidence="1">Multi-pass membrane protein</topology>
    </subcellularLocation>
</comment>
<dbReference type="InterPro" id="IPR012862">
    <property type="entry name" value="DUF1635"/>
</dbReference>